<accession>A0A0G4J7X5</accession>
<evidence type="ECO:0000313" key="1">
    <source>
        <dbReference type="EMBL" id="CEP03494.1"/>
    </source>
</evidence>
<protein>
    <submittedName>
        <fullName evidence="1">Uncharacterized protein</fullName>
    </submittedName>
</protein>
<reference evidence="2 4" key="2">
    <citation type="submission" date="2018-03" db="EMBL/GenBank/DDBJ databases">
        <authorList>
            <person name="Fogelqvist J."/>
        </authorList>
    </citation>
    <scope>NUCLEOTIDE SEQUENCE [LARGE SCALE GENOMIC DNA]</scope>
</reference>
<dbReference type="EMBL" id="OVEO01000012">
    <property type="protein sequence ID" value="SPQ99501.1"/>
    <property type="molecule type" value="Genomic_DNA"/>
</dbReference>
<name>A0A0G4J7X5_PLABS</name>
<keyword evidence="3" id="KW-1185">Reference proteome</keyword>
<evidence type="ECO:0000313" key="4">
    <source>
        <dbReference type="Proteomes" id="UP000290189"/>
    </source>
</evidence>
<dbReference type="EMBL" id="CDSF01000145">
    <property type="protein sequence ID" value="CEP03494.1"/>
    <property type="molecule type" value="Genomic_DNA"/>
</dbReference>
<geneLocation type="mitochondrion" evidence="2"/>
<dbReference type="Proteomes" id="UP000290189">
    <property type="component" value="Unassembled WGS sequence"/>
</dbReference>
<dbReference type="AlphaFoldDB" id="A0A0G4J7X5"/>
<gene>
    <name evidence="1" type="ORF">PBRA_009379</name>
    <name evidence="2" type="ORF">PLBR_LOCUS6716</name>
</gene>
<evidence type="ECO:0000313" key="3">
    <source>
        <dbReference type="Proteomes" id="UP000039324"/>
    </source>
</evidence>
<dbReference type="Proteomes" id="UP000039324">
    <property type="component" value="Unassembled WGS sequence"/>
</dbReference>
<sequence length="176" mass="19180">MSTACAGATMCNRWLGLLRVAKRNTSSSVHLRLAARNAVDLFPNGVIPEMAIGPRLVPYQQDRPAAAAAAAALQTGMADALVQTREPLPDRPCFFSRQCIEAALRHESSSTIDGLLRRALPDPAVGVVRLPATVTCPVLAKKKRTGKHKRMTPNERKRQVKRLLKSMLTSHIPSKP</sequence>
<organism evidence="1 3">
    <name type="scientific">Plasmodiophora brassicae</name>
    <name type="common">Clubroot disease agent</name>
    <dbReference type="NCBI Taxonomy" id="37360"/>
    <lineage>
        <taxon>Eukaryota</taxon>
        <taxon>Sar</taxon>
        <taxon>Rhizaria</taxon>
        <taxon>Endomyxa</taxon>
        <taxon>Phytomyxea</taxon>
        <taxon>Plasmodiophorida</taxon>
        <taxon>Plasmodiophoridae</taxon>
        <taxon>Plasmodiophora</taxon>
    </lineage>
</organism>
<keyword evidence="2" id="KW-0496">Mitochondrion</keyword>
<reference evidence="1 3" key="1">
    <citation type="submission" date="2015-02" db="EMBL/GenBank/DDBJ databases">
        <authorList>
            <person name="Chooi Y.-H."/>
        </authorList>
    </citation>
    <scope>NUCLEOTIDE SEQUENCE [LARGE SCALE GENOMIC DNA]</scope>
    <source>
        <strain evidence="1">E3</strain>
    </source>
</reference>
<evidence type="ECO:0000313" key="2">
    <source>
        <dbReference type="EMBL" id="SPQ99501.1"/>
    </source>
</evidence>
<proteinExistence type="predicted"/>